<reference evidence="1 2" key="1">
    <citation type="submission" date="2023-05" db="EMBL/GenBank/DDBJ databases">
        <title>B98-5 Cell Line De Novo Hybrid Assembly: An Optical Mapping Approach.</title>
        <authorList>
            <person name="Kananen K."/>
            <person name="Auerbach J.A."/>
            <person name="Kautto E."/>
            <person name="Blachly J.S."/>
        </authorList>
    </citation>
    <scope>NUCLEOTIDE SEQUENCE [LARGE SCALE GENOMIC DNA]</scope>
    <source>
        <strain evidence="1">B95-8</strain>
        <tissue evidence="1">Cell line</tissue>
    </source>
</reference>
<comment type="caution">
    <text evidence="1">The sequence shown here is derived from an EMBL/GenBank/DDBJ whole genome shotgun (WGS) entry which is preliminary data.</text>
</comment>
<accession>A0ABQ9USI1</accession>
<gene>
    <name evidence="1" type="ORF">P7K49_021373</name>
</gene>
<evidence type="ECO:0000313" key="1">
    <source>
        <dbReference type="EMBL" id="KAK2100025.1"/>
    </source>
</evidence>
<name>A0ABQ9USI1_SAGOE</name>
<keyword evidence="2" id="KW-1185">Reference proteome</keyword>
<evidence type="ECO:0000313" key="2">
    <source>
        <dbReference type="Proteomes" id="UP001266305"/>
    </source>
</evidence>
<organism evidence="1 2">
    <name type="scientific">Saguinus oedipus</name>
    <name type="common">Cotton-top tamarin</name>
    <name type="synonym">Oedipomidas oedipus</name>
    <dbReference type="NCBI Taxonomy" id="9490"/>
    <lineage>
        <taxon>Eukaryota</taxon>
        <taxon>Metazoa</taxon>
        <taxon>Chordata</taxon>
        <taxon>Craniata</taxon>
        <taxon>Vertebrata</taxon>
        <taxon>Euteleostomi</taxon>
        <taxon>Mammalia</taxon>
        <taxon>Eutheria</taxon>
        <taxon>Euarchontoglires</taxon>
        <taxon>Primates</taxon>
        <taxon>Haplorrhini</taxon>
        <taxon>Platyrrhini</taxon>
        <taxon>Cebidae</taxon>
        <taxon>Callitrichinae</taxon>
        <taxon>Saguinus</taxon>
    </lineage>
</organism>
<sequence>MAWPGRVVASGRAVGLGARSECGSKPGRYRKADLRRWGLGCSLAVELGEEAQSVAVSGRGLALGGGA</sequence>
<protein>
    <submittedName>
        <fullName evidence="1">Uncharacterized protein</fullName>
    </submittedName>
</protein>
<dbReference type="EMBL" id="JASSZA010000010">
    <property type="protein sequence ID" value="KAK2100025.1"/>
    <property type="molecule type" value="Genomic_DNA"/>
</dbReference>
<dbReference type="Proteomes" id="UP001266305">
    <property type="component" value="Unassembled WGS sequence"/>
</dbReference>
<proteinExistence type="predicted"/>